<dbReference type="EMBL" id="JAGIOD010000001">
    <property type="protein sequence ID" value="MBP2381369.1"/>
    <property type="molecule type" value="Genomic_DNA"/>
</dbReference>
<proteinExistence type="predicted"/>
<dbReference type="PANTHER" id="PTHR30146:SF109">
    <property type="entry name" value="HTH-TYPE TRANSCRIPTIONAL REGULATOR GALS"/>
    <property type="match status" value="1"/>
</dbReference>
<dbReference type="InterPro" id="IPR046335">
    <property type="entry name" value="LacI/GalR-like_sensor"/>
</dbReference>
<evidence type="ECO:0000256" key="2">
    <source>
        <dbReference type="ARBA" id="ARBA00023125"/>
    </source>
</evidence>
<dbReference type="SUPFAM" id="SSF53822">
    <property type="entry name" value="Periplasmic binding protein-like I"/>
    <property type="match status" value="1"/>
</dbReference>
<evidence type="ECO:0000313" key="6">
    <source>
        <dbReference type="Proteomes" id="UP001519290"/>
    </source>
</evidence>
<dbReference type="Pfam" id="PF13377">
    <property type="entry name" value="Peripla_BP_3"/>
    <property type="match status" value="1"/>
</dbReference>
<organism evidence="5 6">
    <name type="scientific">Brachybacterium sacelli</name>
    <dbReference type="NCBI Taxonomy" id="173364"/>
    <lineage>
        <taxon>Bacteria</taxon>
        <taxon>Bacillati</taxon>
        <taxon>Actinomycetota</taxon>
        <taxon>Actinomycetes</taxon>
        <taxon>Micrococcales</taxon>
        <taxon>Dermabacteraceae</taxon>
        <taxon>Brachybacterium</taxon>
    </lineage>
</organism>
<keyword evidence="2" id="KW-0238">DNA-binding</keyword>
<evidence type="ECO:0000256" key="3">
    <source>
        <dbReference type="ARBA" id="ARBA00023163"/>
    </source>
</evidence>
<dbReference type="RefSeq" id="WP_209900461.1">
    <property type="nucleotide sequence ID" value="NZ_BAAAJW010000002.1"/>
</dbReference>
<sequence>MSISAVAREAGVSTSTVSRFVKGQLQLSAETEARIRAAMEATGFSAPHSEVKNLALIIPELANPYFAQLTQALTDAAHHRGLEVSVFVSDGLETREHRIVAQCAHGGGTGVDAAVFVSMTGSSAVLVDVPEDFPFVVLDEGLDGSLAERRAFVGADNFEGAYQATTFLLSRGHRRIAHVAGPGELGSARDRLRGYLRALRDAGLETDPQLVLEGPYSQSFGASALSRVRRLADPPTAVFAASDIVAVGMAAAAPMHGVRLPEDLSLIGFDGIEQGAWVTPRLSTVVQPLAELARTALDLVDAVSAGAEPTTRLLPMELRIAESVAGPLPSAT</sequence>
<dbReference type="PANTHER" id="PTHR30146">
    <property type="entry name" value="LACI-RELATED TRANSCRIPTIONAL REPRESSOR"/>
    <property type="match status" value="1"/>
</dbReference>
<evidence type="ECO:0000313" key="5">
    <source>
        <dbReference type="EMBL" id="MBP2381369.1"/>
    </source>
</evidence>
<dbReference type="InterPro" id="IPR000843">
    <property type="entry name" value="HTH_LacI"/>
</dbReference>
<gene>
    <name evidence="5" type="ORF">JOF43_001326</name>
</gene>
<reference evidence="5 6" key="1">
    <citation type="submission" date="2021-03" db="EMBL/GenBank/DDBJ databases">
        <title>Sequencing the genomes of 1000 actinobacteria strains.</title>
        <authorList>
            <person name="Klenk H.-P."/>
        </authorList>
    </citation>
    <scope>NUCLEOTIDE SEQUENCE [LARGE SCALE GENOMIC DNA]</scope>
    <source>
        <strain evidence="5 6">DSM 14566</strain>
    </source>
</reference>
<dbReference type="PROSITE" id="PS50932">
    <property type="entry name" value="HTH_LACI_2"/>
    <property type="match status" value="1"/>
</dbReference>
<dbReference type="Gene3D" id="3.40.50.2300">
    <property type="match status" value="2"/>
</dbReference>
<name>A0ABS4X0W8_9MICO</name>
<dbReference type="Gene3D" id="1.10.260.40">
    <property type="entry name" value="lambda repressor-like DNA-binding domains"/>
    <property type="match status" value="1"/>
</dbReference>
<dbReference type="InterPro" id="IPR028082">
    <property type="entry name" value="Peripla_BP_I"/>
</dbReference>
<dbReference type="Pfam" id="PF00356">
    <property type="entry name" value="LacI"/>
    <property type="match status" value="1"/>
</dbReference>
<feature type="domain" description="HTH lacI-type" evidence="4">
    <location>
        <begin position="1"/>
        <end position="56"/>
    </location>
</feature>
<dbReference type="Proteomes" id="UP001519290">
    <property type="component" value="Unassembled WGS sequence"/>
</dbReference>
<keyword evidence="6" id="KW-1185">Reference proteome</keyword>
<keyword evidence="1" id="KW-0805">Transcription regulation</keyword>
<dbReference type="SMART" id="SM00354">
    <property type="entry name" value="HTH_LACI"/>
    <property type="match status" value="1"/>
</dbReference>
<dbReference type="CDD" id="cd01392">
    <property type="entry name" value="HTH_LacI"/>
    <property type="match status" value="1"/>
</dbReference>
<accession>A0ABS4X0W8</accession>
<comment type="caution">
    <text evidence="5">The sequence shown here is derived from an EMBL/GenBank/DDBJ whole genome shotgun (WGS) entry which is preliminary data.</text>
</comment>
<dbReference type="InterPro" id="IPR010982">
    <property type="entry name" value="Lambda_DNA-bd_dom_sf"/>
</dbReference>
<evidence type="ECO:0000259" key="4">
    <source>
        <dbReference type="PROSITE" id="PS50932"/>
    </source>
</evidence>
<dbReference type="CDD" id="cd06267">
    <property type="entry name" value="PBP1_LacI_sugar_binding-like"/>
    <property type="match status" value="1"/>
</dbReference>
<keyword evidence="3" id="KW-0804">Transcription</keyword>
<evidence type="ECO:0000256" key="1">
    <source>
        <dbReference type="ARBA" id="ARBA00023015"/>
    </source>
</evidence>
<dbReference type="SUPFAM" id="SSF47413">
    <property type="entry name" value="lambda repressor-like DNA-binding domains"/>
    <property type="match status" value="1"/>
</dbReference>
<protein>
    <submittedName>
        <fullName evidence="5">LacI family transcriptional regulator/LacI family repressor for deo operon, udp, cdd, tsx, nupC, and nupG</fullName>
    </submittedName>
</protein>